<dbReference type="EMBL" id="CP033893">
    <property type="protein sequence ID" value="QDL31172.1"/>
    <property type="molecule type" value="Genomic_DNA"/>
</dbReference>
<sequence>MALIGRKIIMGMKAPTLPPYKPGDKVVRPAPPPPPPRPFGMGYQPRCCCGASGSECRRCPVNPPPKQP</sequence>
<accession>A0A515CSM4</accession>
<reference evidence="2 3" key="1">
    <citation type="submission" date="2018-11" db="EMBL/GenBank/DDBJ databases">
        <title>The first complete genome of Serratia liquefaciens isolated from metalophyte plant revel distinctness adaptive mechanisms in an extreme habitat.</title>
        <authorList>
            <person name="Caneschi W.L."/>
            <person name="Sanchez A.B."/>
            <person name="Felestrino E.B."/>
            <person name="Assis R.A.B."/>
            <person name="Lemes C.G.C."/>
            <person name="Cordeiro I.F."/>
            <person name="Fonseca N.P."/>
            <person name="Villa M."/>
            <person name="Vieira I.T."/>
            <person name="Moraes L.A."/>
            <person name="Kamino L.H.Y."/>
            <person name="do Carmo F."/>
            <person name="Garcia C.M."/>
            <person name="Almeida N.F."/>
            <person name="Silva R.S."/>
            <person name="Ferro J.A."/>
            <person name="Ferro M.I.T."/>
            <person name="Varani A.M."/>
            <person name="Ferreira R.M."/>
            <person name="dos Santos V.L."/>
            <person name="Silva U.C."/>
            <person name="Setubal J.C."/>
            <person name="Moreira L.M."/>
        </authorList>
    </citation>
    <scope>NUCLEOTIDE SEQUENCE [LARGE SCALE GENOMIC DNA]</scope>
    <source>
        <strain evidence="2 3">FG3</strain>
    </source>
</reference>
<protein>
    <submittedName>
        <fullName evidence="2">Uncharacterized protein</fullName>
    </submittedName>
</protein>
<feature type="region of interest" description="Disordered" evidence="1">
    <location>
        <begin position="13"/>
        <end position="36"/>
    </location>
</feature>
<evidence type="ECO:0000313" key="2">
    <source>
        <dbReference type="EMBL" id="QDL31172.1"/>
    </source>
</evidence>
<evidence type="ECO:0000313" key="3">
    <source>
        <dbReference type="Proteomes" id="UP000317572"/>
    </source>
</evidence>
<evidence type="ECO:0000256" key="1">
    <source>
        <dbReference type="SAM" id="MobiDB-lite"/>
    </source>
</evidence>
<dbReference type="Proteomes" id="UP000317572">
    <property type="component" value="Chromosome"/>
</dbReference>
<dbReference type="AlphaFoldDB" id="A0A515CSM4"/>
<name>A0A515CSM4_SERLI</name>
<proteinExistence type="predicted"/>
<gene>
    <name evidence="2" type="ORF">EGO53_04960</name>
</gene>
<organism evidence="2 3">
    <name type="scientific">Serratia liquefaciens</name>
    <dbReference type="NCBI Taxonomy" id="614"/>
    <lineage>
        <taxon>Bacteria</taxon>
        <taxon>Pseudomonadati</taxon>
        <taxon>Pseudomonadota</taxon>
        <taxon>Gammaproteobacteria</taxon>
        <taxon>Enterobacterales</taxon>
        <taxon>Yersiniaceae</taxon>
        <taxon>Serratia</taxon>
    </lineage>
</organism>